<reference evidence="1 2" key="1">
    <citation type="submission" date="2017-08" db="EMBL/GenBank/DDBJ databases">
        <title>Substantial Increase in Enzyme Production by Combined Drug-Resistance Mutations in Paenibacillus agaridevorans.</title>
        <authorList>
            <person name="Tanaka Y."/>
            <person name="Funane K."/>
            <person name="Hosaka T."/>
            <person name="Shiwa Y."/>
            <person name="Fujita N."/>
            <person name="Miyazaki T."/>
            <person name="Yoshikawa H."/>
            <person name="Murakami K."/>
            <person name="Kasahara K."/>
            <person name="Inaoka T."/>
            <person name="Hiraga Y."/>
            <person name="Ochi K."/>
        </authorList>
    </citation>
    <scope>NUCLEOTIDE SEQUENCE [LARGE SCALE GENOMIC DNA]</scope>
    <source>
        <strain evidence="1 2">T-3040</strain>
    </source>
</reference>
<name>A0A2R5EIG8_9BACL</name>
<dbReference type="EMBL" id="BDQX01000043">
    <property type="protein sequence ID" value="GBG06396.1"/>
    <property type="molecule type" value="Genomic_DNA"/>
</dbReference>
<evidence type="ECO:0000313" key="2">
    <source>
        <dbReference type="Proteomes" id="UP000245202"/>
    </source>
</evidence>
<dbReference type="AlphaFoldDB" id="A0A2R5EIG8"/>
<accession>A0A2R5EIG8</accession>
<sequence>MSVKISICSISPLRVAGVRYNFGSRAWLWYGGNKIAAGMAILRDKQDRRKAFFS</sequence>
<proteinExistence type="predicted"/>
<organism evidence="1 2">
    <name type="scientific">Paenibacillus agaridevorans</name>
    <dbReference type="NCBI Taxonomy" id="171404"/>
    <lineage>
        <taxon>Bacteria</taxon>
        <taxon>Bacillati</taxon>
        <taxon>Bacillota</taxon>
        <taxon>Bacilli</taxon>
        <taxon>Bacillales</taxon>
        <taxon>Paenibacillaceae</taxon>
        <taxon>Paenibacillus</taxon>
    </lineage>
</organism>
<keyword evidence="2" id="KW-1185">Reference proteome</keyword>
<evidence type="ECO:0000313" key="1">
    <source>
        <dbReference type="EMBL" id="GBG06396.1"/>
    </source>
</evidence>
<dbReference type="Proteomes" id="UP000245202">
    <property type="component" value="Unassembled WGS sequence"/>
</dbReference>
<gene>
    <name evidence="1" type="ORF">PAT3040_00921</name>
</gene>
<comment type="caution">
    <text evidence="1">The sequence shown here is derived from an EMBL/GenBank/DDBJ whole genome shotgun (WGS) entry which is preliminary data.</text>
</comment>
<protein>
    <submittedName>
        <fullName evidence="1">Uncharacterized protein</fullName>
    </submittedName>
</protein>